<reference evidence="1 2" key="1">
    <citation type="submission" date="2016-07" db="EMBL/GenBank/DDBJ databases">
        <title>High microdiversification within the ubiquitous acI lineage of Actinobacteria.</title>
        <authorList>
            <person name="Neuenschwander S.M."/>
            <person name="Salcher M."/>
            <person name="Ghai R."/>
            <person name="Pernthaler J."/>
        </authorList>
    </citation>
    <scope>NUCLEOTIDE SEQUENCE [LARGE SCALE GENOMIC DNA]</scope>
    <source>
        <strain evidence="1">MMS-IA-79</strain>
    </source>
</reference>
<name>A0ABN5BG45_9ACTN</name>
<keyword evidence="2" id="KW-1185">Reference proteome</keyword>
<dbReference type="PROSITE" id="PS51257">
    <property type="entry name" value="PROKAR_LIPOPROTEIN"/>
    <property type="match status" value="1"/>
</dbReference>
<accession>A0ABN5BG45</accession>
<organism evidence="1 2">
    <name type="scientific">Candidatus Planktophila versatilis</name>
    <dbReference type="NCBI Taxonomy" id="1884905"/>
    <lineage>
        <taxon>Bacteria</taxon>
        <taxon>Bacillati</taxon>
        <taxon>Actinomycetota</taxon>
        <taxon>Actinomycetes</taxon>
        <taxon>Candidatus Nanopelagicales</taxon>
        <taxon>Candidatus Nanopelagicaceae</taxon>
        <taxon>Candidatus Planktophila</taxon>
    </lineage>
</organism>
<evidence type="ECO:0000313" key="1">
    <source>
        <dbReference type="EMBL" id="ASY16778.1"/>
    </source>
</evidence>
<gene>
    <name evidence="1" type="ORF">A1sIA79_00640</name>
</gene>
<evidence type="ECO:0000313" key="2">
    <source>
        <dbReference type="Proteomes" id="UP000217177"/>
    </source>
</evidence>
<dbReference type="EMBL" id="CP016774">
    <property type="protein sequence ID" value="ASY16778.1"/>
    <property type="molecule type" value="Genomic_DNA"/>
</dbReference>
<evidence type="ECO:0008006" key="3">
    <source>
        <dbReference type="Google" id="ProtNLM"/>
    </source>
</evidence>
<protein>
    <recommendedName>
        <fullName evidence="3">Lipoprotein</fullName>
    </recommendedName>
</protein>
<proteinExistence type="predicted"/>
<dbReference type="Proteomes" id="UP000217177">
    <property type="component" value="Chromosome"/>
</dbReference>
<sequence>MASMTKEISTLFSVFFTSILFLAGCSNSSSNIGSKNMACAFVEGYLDNKAFALKDLAEGGSAKESVDYFLSPLLKEFDADLDSKVLFGDFFEAMISWGSSVDFAHAQNNSAAITNATVVLESEMDQFAIRCENFGWKFEKDYRL</sequence>